<organism evidence="1 2">
    <name type="scientific">Propionibacterium australiense</name>
    <dbReference type="NCBI Taxonomy" id="119981"/>
    <lineage>
        <taxon>Bacteria</taxon>
        <taxon>Bacillati</taxon>
        <taxon>Actinomycetota</taxon>
        <taxon>Actinomycetes</taxon>
        <taxon>Propionibacteriales</taxon>
        <taxon>Propionibacteriaceae</taxon>
        <taxon>Propionibacterium</taxon>
    </lineage>
</organism>
<sequence length="179" mass="20147">MLMVIRDLLSHPTRLSMIDAPTITDINPFEFEDSLLEAEFLDVLIDSRRQTVGVLLEFRTALQFDNGIAGLYVARGTRDLSWHSDLSRRDGIRAFPIEKSQAVKRGTDVEFIFSAMWDLSLSVLSEEAEFAVLDVPGMTITQPDYTEPDIPAIEAALPAWTSPCRVVEKASWRGFNVQQ</sequence>
<dbReference type="EMBL" id="UNQJ01000045">
    <property type="protein sequence ID" value="SYZ34680.1"/>
    <property type="molecule type" value="Genomic_DNA"/>
</dbReference>
<protein>
    <submittedName>
        <fullName evidence="1">Uncharacterized protein</fullName>
    </submittedName>
</protein>
<evidence type="ECO:0000313" key="1">
    <source>
        <dbReference type="EMBL" id="SYZ34680.1"/>
    </source>
</evidence>
<keyword evidence="2" id="KW-1185">Reference proteome</keyword>
<dbReference type="Proteomes" id="UP000263928">
    <property type="component" value="Unassembled WGS sequence"/>
</dbReference>
<evidence type="ECO:0000313" key="2">
    <source>
        <dbReference type="Proteomes" id="UP000263928"/>
    </source>
</evidence>
<name>A0A383S9J7_9ACTN</name>
<gene>
    <name evidence="1" type="ORF">PROPAUS_2735</name>
</gene>
<proteinExistence type="predicted"/>
<dbReference type="AlphaFoldDB" id="A0A383S9J7"/>
<reference evidence="2" key="1">
    <citation type="submission" date="2018-08" db="EMBL/GenBank/DDBJ databases">
        <authorList>
            <person name="Hornung B."/>
        </authorList>
    </citation>
    <scope>NUCLEOTIDE SEQUENCE [LARGE SCALE GENOMIC DNA]</scope>
</reference>
<accession>A0A383S9J7</accession>